<dbReference type="STRING" id="1142394.PSMK_10320"/>
<dbReference type="GO" id="GO:0006235">
    <property type="term" value="P:dTTP biosynthetic process"/>
    <property type="evidence" value="ECO:0007669"/>
    <property type="project" value="UniProtKB-UniRule"/>
</dbReference>
<dbReference type="HAMAP" id="MF_00165">
    <property type="entry name" value="Thymidylate_kinase"/>
    <property type="match status" value="1"/>
</dbReference>
<evidence type="ECO:0000256" key="4">
    <source>
        <dbReference type="ARBA" id="ARBA00022679"/>
    </source>
</evidence>
<evidence type="ECO:0000256" key="5">
    <source>
        <dbReference type="ARBA" id="ARBA00022727"/>
    </source>
</evidence>
<keyword evidence="5 12" id="KW-0545">Nucleotide biosynthesis</keyword>
<dbReference type="RefSeq" id="WP_014436410.1">
    <property type="nucleotide sequence ID" value="NC_017080.1"/>
</dbReference>
<dbReference type="PANTHER" id="PTHR10344">
    <property type="entry name" value="THYMIDYLATE KINASE"/>
    <property type="match status" value="1"/>
</dbReference>
<dbReference type="InterPro" id="IPR018094">
    <property type="entry name" value="Thymidylate_kinase"/>
</dbReference>
<dbReference type="GO" id="GO:0006233">
    <property type="term" value="P:dTDP biosynthetic process"/>
    <property type="evidence" value="ECO:0007669"/>
    <property type="project" value="InterPro"/>
</dbReference>
<sequence>MPQAATSTTRSPPAAPGWSRPLAGRFLVFDGPDGAGKSTQLRRFQSAAEKDGLFVTTVREPGGTEVGERVRNLVLNYPDERCGAMDTRAEMLLFMASRAQLVAQRIRPALAAGHLVLADRFLSSTLAYQGTAGGLPLAEIRGVGEVALGGCRPDLVVIFDVDPVTASSRLNPLLDRVESRDAGYQERVRAGFLAQAEADPAGHLLIDATASESGVAATLRAGLAERFPAG</sequence>
<dbReference type="PANTHER" id="PTHR10344:SF4">
    <property type="entry name" value="UMP-CMP KINASE 2, MITOCHONDRIAL"/>
    <property type="match status" value="1"/>
</dbReference>
<name>I0ID53_PHYMF</name>
<evidence type="ECO:0000256" key="11">
    <source>
        <dbReference type="ARBA" id="ARBA00057735"/>
    </source>
</evidence>
<keyword evidence="7 12" id="KW-0418">Kinase</keyword>
<organism evidence="14 15">
    <name type="scientific">Phycisphaera mikurensis (strain NBRC 102666 / KCTC 22515 / FYK2301M01)</name>
    <dbReference type="NCBI Taxonomy" id="1142394"/>
    <lineage>
        <taxon>Bacteria</taxon>
        <taxon>Pseudomonadati</taxon>
        <taxon>Planctomycetota</taxon>
        <taxon>Phycisphaerae</taxon>
        <taxon>Phycisphaerales</taxon>
        <taxon>Phycisphaeraceae</taxon>
        <taxon>Phycisphaera</taxon>
    </lineage>
</organism>
<dbReference type="Pfam" id="PF02223">
    <property type="entry name" value="Thymidylate_kin"/>
    <property type="match status" value="1"/>
</dbReference>
<dbReference type="CDD" id="cd01672">
    <property type="entry name" value="TMPK"/>
    <property type="match status" value="1"/>
</dbReference>
<dbReference type="FunFam" id="3.40.50.300:FF:000225">
    <property type="entry name" value="Thymidylate kinase"/>
    <property type="match status" value="1"/>
</dbReference>
<dbReference type="EC" id="2.7.4.9" evidence="2 12"/>
<dbReference type="SUPFAM" id="SSF52540">
    <property type="entry name" value="P-loop containing nucleoside triphosphate hydrolases"/>
    <property type="match status" value="1"/>
</dbReference>
<dbReference type="AlphaFoldDB" id="I0ID53"/>
<evidence type="ECO:0000256" key="10">
    <source>
        <dbReference type="ARBA" id="ARBA00048743"/>
    </source>
</evidence>
<dbReference type="GO" id="GO:0005524">
    <property type="term" value="F:ATP binding"/>
    <property type="evidence" value="ECO:0007669"/>
    <property type="project" value="UniProtKB-UniRule"/>
</dbReference>
<dbReference type="InterPro" id="IPR027417">
    <property type="entry name" value="P-loop_NTPase"/>
</dbReference>
<proteinExistence type="inferred from homology"/>
<evidence type="ECO:0000256" key="8">
    <source>
        <dbReference type="ARBA" id="ARBA00022840"/>
    </source>
</evidence>
<dbReference type="Proteomes" id="UP000007881">
    <property type="component" value="Chromosome"/>
</dbReference>
<feature type="domain" description="Thymidylate kinase-like" evidence="13">
    <location>
        <begin position="29"/>
        <end position="213"/>
    </location>
</feature>
<reference evidence="14 15" key="1">
    <citation type="submission" date="2012-02" db="EMBL/GenBank/DDBJ databases">
        <title>Complete genome sequence of Phycisphaera mikurensis NBRC 102666.</title>
        <authorList>
            <person name="Ankai A."/>
            <person name="Hosoyama A."/>
            <person name="Terui Y."/>
            <person name="Sekine M."/>
            <person name="Fukai R."/>
            <person name="Kato Y."/>
            <person name="Nakamura S."/>
            <person name="Yamada-Narita S."/>
            <person name="Kawakoshi A."/>
            <person name="Fukunaga Y."/>
            <person name="Yamazaki S."/>
            <person name="Fujita N."/>
        </authorList>
    </citation>
    <scope>NUCLEOTIDE SEQUENCE [LARGE SCALE GENOMIC DNA]</scope>
    <source>
        <strain evidence="15">NBRC 102666 / KCTC 22515 / FYK2301M01</strain>
    </source>
</reference>
<evidence type="ECO:0000256" key="3">
    <source>
        <dbReference type="ARBA" id="ARBA00017144"/>
    </source>
</evidence>
<gene>
    <name evidence="12 14" type="primary">tmk</name>
    <name evidence="14" type="ordered locus">PSMK_10320</name>
</gene>
<evidence type="ECO:0000313" key="15">
    <source>
        <dbReference type="Proteomes" id="UP000007881"/>
    </source>
</evidence>
<dbReference type="HOGENOM" id="CLU_049131_0_0_0"/>
<evidence type="ECO:0000256" key="9">
    <source>
        <dbReference type="ARBA" id="ARBA00029962"/>
    </source>
</evidence>
<dbReference type="KEGG" id="phm:PSMK_10320"/>
<evidence type="ECO:0000256" key="12">
    <source>
        <dbReference type="HAMAP-Rule" id="MF_00165"/>
    </source>
</evidence>
<accession>I0ID53</accession>
<keyword evidence="8 12" id="KW-0067">ATP-binding</keyword>
<comment type="similarity">
    <text evidence="1 12">Belongs to the thymidylate kinase family.</text>
</comment>
<evidence type="ECO:0000259" key="13">
    <source>
        <dbReference type="Pfam" id="PF02223"/>
    </source>
</evidence>
<dbReference type="GO" id="GO:0005829">
    <property type="term" value="C:cytosol"/>
    <property type="evidence" value="ECO:0007669"/>
    <property type="project" value="TreeGrafter"/>
</dbReference>
<comment type="function">
    <text evidence="11 12">Phosphorylation of dTMP to form dTDP in both de novo and salvage pathways of dTTP synthesis.</text>
</comment>
<protein>
    <recommendedName>
        <fullName evidence="3 12">Thymidylate kinase</fullName>
        <ecNumber evidence="2 12">2.7.4.9</ecNumber>
    </recommendedName>
    <alternativeName>
        <fullName evidence="9 12">dTMP kinase</fullName>
    </alternativeName>
</protein>
<dbReference type="GO" id="GO:0004798">
    <property type="term" value="F:dTMP kinase activity"/>
    <property type="evidence" value="ECO:0007669"/>
    <property type="project" value="UniProtKB-UniRule"/>
</dbReference>
<dbReference type="eggNOG" id="COG0125">
    <property type="taxonomic scope" value="Bacteria"/>
</dbReference>
<dbReference type="GO" id="GO:0006227">
    <property type="term" value="P:dUDP biosynthetic process"/>
    <property type="evidence" value="ECO:0007669"/>
    <property type="project" value="TreeGrafter"/>
</dbReference>
<dbReference type="Gene3D" id="3.40.50.300">
    <property type="entry name" value="P-loop containing nucleotide triphosphate hydrolases"/>
    <property type="match status" value="1"/>
</dbReference>
<keyword evidence="6 12" id="KW-0547">Nucleotide-binding</keyword>
<evidence type="ECO:0000313" key="14">
    <source>
        <dbReference type="EMBL" id="BAM03191.1"/>
    </source>
</evidence>
<dbReference type="OrthoDB" id="9774907at2"/>
<keyword evidence="15" id="KW-1185">Reference proteome</keyword>
<evidence type="ECO:0000256" key="6">
    <source>
        <dbReference type="ARBA" id="ARBA00022741"/>
    </source>
</evidence>
<feature type="binding site" evidence="12">
    <location>
        <begin position="31"/>
        <end position="38"/>
    </location>
    <ligand>
        <name>ATP</name>
        <dbReference type="ChEBI" id="CHEBI:30616"/>
    </ligand>
</feature>
<keyword evidence="4 12" id="KW-0808">Transferase</keyword>
<evidence type="ECO:0000256" key="7">
    <source>
        <dbReference type="ARBA" id="ARBA00022777"/>
    </source>
</evidence>
<dbReference type="InterPro" id="IPR039430">
    <property type="entry name" value="Thymidylate_kin-like_dom"/>
</dbReference>
<dbReference type="NCBIfam" id="TIGR00041">
    <property type="entry name" value="DTMP_kinase"/>
    <property type="match status" value="1"/>
</dbReference>
<evidence type="ECO:0000256" key="2">
    <source>
        <dbReference type="ARBA" id="ARBA00012980"/>
    </source>
</evidence>
<evidence type="ECO:0000256" key="1">
    <source>
        <dbReference type="ARBA" id="ARBA00009776"/>
    </source>
</evidence>
<dbReference type="EMBL" id="AP012338">
    <property type="protein sequence ID" value="BAM03191.1"/>
    <property type="molecule type" value="Genomic_DNA"/>
</dbReference>
<comment type="catalytic activity">
    <reaction evidence="10 12">
        <text>dTMP + ATP = dTDP + ADP</text>
        <dbReference type="Rhea" id="RHEA:13517"/>
        <dbReference type="ChEBI" id="CHEBI:30616"/>
        <dbReference type="ChEBI" id="CHEBI:58369"/>
        <dbReference type="ChEBI" id="CHEBI:63528"/>
        <dbReference type="ChEBI" id="CHEBI:456216"/>
        <dbReference type="EC" id="2.7.4.9"/>
    </reaction>
</comment>